<keyword evidence="1" id="KW-0732">Signal</keyword>
<feature type="signal peptide" evidence="1">
    <location>
        <begin position="1"/>
        <end position="21"/>
    </location>
</feature>
<name>A0A5D6UVY2_9BACT</name>
<feature type="chain" id="PRO_5023123857" description="Lipoprotein" evidence="1">
    <location>
        <begin position="22"/>
        <end position="181"/>
    </location>
</feature>
<dbReference type="EMBL" id="VTHL01000023">
    <property type="protein sequence ID" value="TYZ06559.1"/>
    <property type="molecule type" value="Genomic_DNA"/>
</dbReference>
<keyword evidence="3" id="KW-1185">Reference proteome</keyword>
<reference evidence="2 3" key="1">
    <citation type="submission" date="2019-08" db="EMBL/GenBank/DDBJ databases">
        <authorList>
            <person name="Seo M.-J."/>
        </authorList>
    </citation>
    <scope>NUCLEOTIDE SEQUENCE [LARGE SCALE GENOMIC DNA]</scope>
    <source>
        <strain evidence="2 3">KIGAM108</strain>
    </source>
</reference>
<sequence>MKSIFLPAALFFALSACTSTEQETATNQTAEVVPPNLTAEMSTTETVGATGRNHGYLRRVYQQKGQYYATVDYIQFLTGEAAVAAARRKGDAAEDVSQDGDTTYSVFNDYYIINDSPRLRTVRLSPTATITLWRSAETGLEEYTATPAQLQEKDAQALGLSPFIIETRQGLAVSLSQQYVP</sequence>
<gene>
    <name evidence="2" type="ORF">FY528_17895</name>
</gene>
<dbReference type="PROSITE" id="PS51257">
    <property type="entry name" value="PROKAR_LIPOPROTEIN"/>
    <property type="match status" value="1"/>
</dbReference>
<dbReference type="Proteomes" id="UP000322791">
    <property type="component" value="Unassembled WGS sequence"/>
</dbReference>
<dbReference type="RefSeq" id="WP_149072397.1">
    <property type="nucleotide sequence ID" value="NZ_VTHL01000023.1"/>
</dbReference>
<proteinExistence type="predicted"/>
<protein>
    <recommendedName>
        <fullName evidence="4">Lipoprotein</fullName>
    </recommendedName>
</protein>
<evidence type="ECO:0000313" key="3">
    <source>
        <dbReference type="Proteomes" id="UP000322791"/>
    </source>
</evidence>
<organism evidence="2 3">
    <name type="scientific">Hymenobacter lutimineralis</name>
    <dbReference type="NCBI Taxonomy" id="2606448"/>
    <lineage>
        <taxon>Bacteria</taxon>
        <taxon>Pseudomonadati</taxon>
        <taxon>Bacteroidota</taxon>
        <taxon>Cytophagia</taxon>
        <taxon>Cytophagales</taxon>
        <taxon>Hymenobacteraceae</taxon>
        <taxon>Hymenobacter</taxon>
    </lineage>
</organism>
<evidence type="ECO:0008006" key="4">
    <source>
        <dbReference type="Google" id="ProtNLM"/>
    </source>
</evidence>
<evidence type="ECO:0000256" key="1">
    <source>
        <dbReference type="SAM" id="SignalP"/>
    </source>
</evidence>
<accession>A0A5D6UVY2</accession>
<evidence type="ECO:0000313" key="2">
    <source>
        <dbReference type="EMBL" id="TYZ06559.1"/>
    </source>
</evidence>
<dbReference type="AlphaFoldDB" id="A0A5D6UVY2"/>
<comment type="caution">
    <text evidence="2">The sequence shown here is derived from an EMBL/GenBank/DDBJ whole genome shotgun (WGS) entry which is preliminary data.</text>
</comment>